<evidence type="ECO:0000313" key="2">
    <source>
        <dbReference type="EMBL" id="NGZ90228.1"/>
    </source>
</evidence>
<organism evidence="2 3">
    <name type="scientific">Psychroflexus maritimus</name>
    <dbReference type="NCBI Taxonomy" id="2714865"/>
    <lineage>
        <taxon>Bacteria</taxon>
        <taxon>Pseudomonadati</taxon>
        <taxon>Bacteroidota</taxon>
        <taxon>Flavobacteriia</taxon>
        <taxon>Flavobacteriales</taxon>
        <taxon>Flavobacteriaceae</taxon>
        <taxon>Psychroflexus</taxon>
    </lineage>
</organism>
<name>A0A967DZI0_9FLAO</name>
<dbReference type="EMBL" id="JAANAS010000059">
    <property type="protein sequence ID" value="NGZ90228.1"/>
    <property type="molecule type" value="Genomic_DNA"/>
</dbReference>
<dbReference type="Pfam" id="PF02585">
    <property type="entry name" value="PIG-L"/>
    <property type="match status" value="1"/>
</dbReference>
<evidence type="ECO:0000313" key="3">
    <source>
        <dbReference type="Proteomes" id="UP000643701"/>
    </source>
</evidence>
<accession>A0A967DZI0</accession>
<dbReference type="SUPFAM" id="SSF102588">
    <property type="entry name" value="LmbE-like"/>
    <property type="match status" value="1"/>
</dbReference>
<dbReference type="Gene3D" id="3.40.50.10320">
    <property type="entry name" value="LmbE-like"/>
    <property type="match status" value="1"/>
</dbReference>
<dbReference type="InterPro" id="IPR024078">
    <property type="entry name" value="LmbE-like_dom_sf"/>
</dbReference>
<feature type="signal peptide" evidence="1">
    <location>
        <begin position="1"/>
        <end position="19"/>
    </location>
</feature>
<sequence length="836" mass="96253">MKYIYIAISYLFCFQFLFAQTNNTSSSELFESFKQLKNPHRMLYVAAHPDDENTHLISYFSNHLSAETAYISLTRGDGGQNLIGTQLKDQLGVIRTHELLEARNLDGATQFFSRAKDYGFSKNPEETFTQWNKEKVLYDLIFAIRKFQPDVIINRFAHNTPGSTHGHHTASAILSYEAFEKAADPNVFPEQISEYGLSTWQAKKLFFNDSWFFYESTAAFEEANRNDFLSIDIGEYYPLKGISNGELASLSRSQHKSQGFGSLLNRGTKMEYLKQLKGIKTENNEVFSNLPQNWKEITGSKKIDKQFNQLLSNFNFEKPHHSIQDLIELKKLMEKTSNGKHQDLIERKIERIQKLLIQCTGIHVEALVAQPHYSPGEEINFQLNTTLPHTLNMELTSLETPFSAEKFDLKHKLQINEVEKFDFTVEIPANHPYSTPFWLEESTENLFFKVNEEAQLMKAIDLKNTSVNVLFSIEGEIVKINIPIEFKYNDPVMGEQKDLFFVTPKASLKNDKSVYVFTNDEWREVEIELKSFANQLSGKLQLEIDGWEIKPSFYEIEGLQKNEQLNYTFMIRPTSASTSTPMQAKFITPEGEIFNQKVSYLDYSHFPKRQLINKNTSSLLKIEAKTKGEKVAYLAGAGDEIMEAINELGYEVDELMLKDLGKKNLNNYQAVVLGIRAFNVHEELAYKNKYLFEYVENGGNLIVFYNTSRGLKTEEIAPKKLILNRGRVTNKKAEVQFLNRKHPLFNSPNLITEEDFEDWVQERGLYFASSWHSDFIPLLEMQDPGEKTQKGSLLHLPYGKGNYMYTGLSFFRQLPAGVEGAYRILANLISLENEIE</sequence>
<keyword evidence="1" id="KW-0732">Signal</keyword>
<dbReference type="AlphaFoldDB" id="A0A967DZI0"/>
<dbReference type="SUPFAM" id="SSF52317">
    <property type="entry name" value="Class I glutamine amidotransferase-like"/>
    <property type="match status" value="1"/>
</dbReference>
<evidence type="ECO:0000256" key="1">
    <source>
        <dbReference type="SAM" id="SignalP"/>
    </source>
</evidence>
<comment type="caution">
    <text evidence="2">The sequence shown here is derived from an EMBL/GenBank/DDBJ whole genome shotgun (WGS) entry which is preliminary data.</text>
</comment>
<feature type="chain" id="PRO_5037523782" evidence="1">
    <location>
        <begin position="20"/>
        <end position="836"/>
    </location>
</feature>
<dbReference type="Proteomes" id="UP000643701">
    <property type="component" value="Unassembled WGS sequence"/>
</dbReference>
<dbReference type="InterPro" id="IPR029062">
    <property type="entry name" value="Class_I_gatase-like"/>
</dbReference>
<dbReference type="RefSeq" id="WP_166400479.1">
    <property type="nucleotide sequence ID" value="NZ_JAANAS010000059.1"/>
</dbReference>
<gene>
    <name evidence="2" type="ORF">G7034_08175</name>
</gene>
<keyword evidence="3" id="KW-1185">Reference proteome</keyword>
<reference evidence="2" key="1">
    <citation type="submission" date="2020-03" db="EMBL/GenBank/DDBJ databases">
        <title>Psychroflexus Maritimus sp. nov., isolate from marine sediment.</title>
        <authorList>
            <person name="Zhong Y.-L."/>
        </authorList>
    </citation>
    <scope>NUCLEOTIDE SEQUENCE</scope>
    <source>
        <strain evidence="2">C1</strain>
    </source>
</reference>
<dbReference type="InterPro" id="IPR003737">
    <property type="entry name" value="GlcNAc_PI_deacetylase-related"/>
</dbReference>
<proteinExistence type="predicted"/>
<protein>
    <submittedName>
        <fullName evidence="2">PIG-L family deacetylase</fullName>
    </submittedName>
</protein>